<protein>
    <submittedName>
        <fullName evidence="1">Uncharacterized protein</fullName>
    </submittedName>
</protein>
<dbReference type="EMBL" id="SRLO01000767">
    <property type="protein sequence ID" value="TNN46931.1"/>
    <property type="molecule type" value="Genomic_DNA"/>
</dbReference>
<sequence length="100" mass="10990">MLGIAGIVDASSGMENTLPKMVRVRTMFFMILSHMLLHRLSGDSTMGSSDLGSRSVIAQRRFRLAASSFRRSRRATQVFVVVGPQSLFNLEISFPPTCGP</sequence>
<evidence type="ECO:0000313" key="2">
    <source>
        <dbReference type="Proteomes" id="UP000314294"/>
    </source>
</evidence>
<organism evidence="1 2">
    <name type="scientific">Liparis tanakae</name>
    <name type="common">Tanaka's snailfish</name>
    <dbReference type="NCBI Taxonomy" id="230148"/>
    <lineage>
        <taxon>Eukaryota</taxon>
        <taxon>Metazoa</taxon>
        <taxon>Chordata</taxon>
        <taxon>Craniata</taxon>
        <taxon>Vertebrata</taxon>
        <taxon>Euteleostomi</taxon>
        <taxon>Actinopterygii</taxon>
        <taxon>Neopterygii</taxon>
        <taxon>Teleostei</taxon>
        <taxon>Neoteleostei</taxon>
        <taxon>Acanthomorphata</taxon>
        <taxon>Eupercaria</taxon>
        <taxon>Perciformes</taxon>
        <taxon>Cottioidei</taxon>
        <taxon>Cottales</taxon>
        <taxon>Liparidae</taxon>
        <taxon>Liparis</taxon>
    </lineage>
</organism>
<name>A0A4Z2G0Y8_9TELE</name>
<evidence type="ECO:0000313" key="1">
    <source>
        <dbReference type="EMBL" id="TNN46931.1"/>
    </source>
</evidence>
<gene>
    <name evidence="1" type="ORF">EYF80_042879</name>
</gene>
<keyword evidence="2" id="KW-1185">Reference proteome</keyword>
<comment type="caution">
    <text evidence="1">The sequence shown here is derived from an EMBL/GenBank/DDBJ whole genome shotgun (WGS) entry which is preliminary data.</text>
</comment>
<accession>A0A4Z2G0Y8</accession>
<dbReference type="AlphaFoldDB" id="A0A4Z2G0Y8"/>
<reference evidence="1 2" key="1">
    <citation type="submission" date="2019-03" db="EMBL/GenBank/DDBJ databases">
        <title>First draft genome of Liparis tanakae, snailfish: a comprehensive survey of snailfish specific genes.</title>
        <authorList>
            <person name="Kim W."/>
            <person name="Song I."/>
            <person name="Jeong J.-H."/>
            <person name="Kim D."/>
            <person name="Kim S."/>
            <person name="Ryu S."/>
            <person name="Song J.Y."/>
            <person name="Lee S.K."/>
        </authorList>
    </citation>
    <scope>NUCLEOTIDE SEQUENCE [LARGE SCALE GENOMIC DNA]</scope>
    <source>
        <tissue evidence="1">Muscle</tissue>
    </source>
</reference>
<proteinExistence type="predicted"/>
<dbReference type="Proteomes" id="UP000314294">
    <property type="component" value="Unassembled WGS sequence"/>
</dbReference>